<name>A0AAV1KEH3_9NEOP</name>
<dbReference type="EMBL" id="CAVLGL010000024">
    <property type="protein sequence ID" value="CAK1580759.1"/>
    <property type="molecule type" value="Genomic_DNA"/>
</dbReference>
<dbReference type="AlphaFoldDB" id="A0AAV1KEH3"/>
<feature type="compositionally biased region" description="Acidic residues" evidence="1">
    <location>
        <begin position="35"/>
        <end position="45"/>
    </location>
</feature>
<dbReference type="Proteomes" id="UP001314205">
    <property type="component" value="Unassembled WGS sequence"/>
</dbReference>
<protein>
    <submittedName>
        <fullName evidence="2">Uncharacterized protein</fullName>
    </submittedName>
</protein>
<evidence type="ECO:0000313" key="2">
    <source>
        <dbReference type="EMBL" id="CAK1580759.1"/>
    </source>
</evidence>
<evidence type="ECO:0000256" key="1">
    <source>
        <dbReference type="SAM" id="MobiDB-lite"/>
    </source>
</evidence>
<gene>
    <name evidence="2" type="ORF">PARMNEM_LOCUS2510</name>
</gene>
<accession>A0AAV1KEH3</accession>
<organism evidence="2 3">
    <name type="scientific">Parnassius mnemosyne</name>
    <name type="common">clouded apollo</name>
    <dbReference type="NCBI Taxonomy" id="213953"/>
    <lineage>
        <taxon>Eukaryota</taxon>
        <taxon>Metazoa</taxon>
        <taxon>Ecdysozoa</taxon>
        <taxon>Arthropoda</taxon>
        <taxon>Hexapoda</taxon>
        <taxon>Insecta</taxon>
        <taxon>Pterygota</taxon>
        <taxon>Neoptera</taxon>
        <taxon>Endopterygota</taxon>
        <taxon>Lepidoptera</taxon>
        <taxon>Glossata</taxon>
        <taxon>Ditrysia</taxon>
        <taxon>Papilionoidea</taxon>
        <taxon>Papilionidae</taxon>
        <taxon>Parnassiinae</taxon>
        <taxon>Parnassini</taxon>
        <taxon>Parnassius</taxon>
        <taxon>Driopa</taxon>
    </lineage>
</organism>
<proteinExistence type="predicted"/>
<sequence>MEKVDDSLLENQSEESPHQNSSSRGENLDLSSDGDSGESDSESESESLRPPNKRIKTNDVNSDPRFEALIHQLNLGEVFTVTDNNKVIKNASQSRLESLVKLQHFGTEEWKEVKYSKVLHNFLAKPSFIELKIKDELCHLNKGKDYLANTEKTLAGLTNGLLEHKEIVRSNLQEIVNWSNNSSSDLTPENLFNKIMTVFGPNTQYYKNMEQIVQVVCGKRTECIEIRRERILSEISNKNLQATLRKLPPSAEHLFEHNSLLPVI</sequence>
<evidence type="ECO:0000313" key="3">
    <source>
        <dbReference type="Proteomes" id="UP001314205"/>
    </source>
</evidence>
<comment type="caution">
    <text evidence="2">The sequence shown here is derived from an EMBL/GenBank/DDBJ whole genome shotgun (WGS) entry which is preliminary data.</text>
</comment>
<feature type="region of interest" description="Disordered" evidence="1">
    <location>
        <begin position="1"/>
        <end position="60"/>
    </location>
</feature>
<keyword evidence="3" id="KW-1185">Reference proteome</keyword>
<reference evidence="2 3" key="1">
    <citation type="submission" date="2023-11" db="EMBL/GenBank/DDBJ databases">
        <authorList>
            <person name="Hedman E."/>
            <person name="Englund M."/>
            <person name="Stromberg M."/>
            <person name="Nyberg Akerstrom W."/>
            <person name="Nylinder S."/>
            <person name="Jareborg N."/>
            <person name="Kallberg Y."/>
            <person name="Kronander E."/>
        </authorList>
    </citation>
    <scope>NUCLEOTIDE SEQUENCE [LARGE SCALE GENOMIC DNA]</scope>
</reference>